<sequence length="112" mass="12530">MTDDTESILWLAVEDYSGLWEAVWELRANHADMDSEVLLGRAKDELIRLVGHDLIQLYRCLEPYGDMTDVEKQEAVDLLRMDANWNEPEPGSVSIRFGATPAGRAAAGVPEL</sequence>
<name>A0A7Y9ID05_9ACTN</name>
<proteinExistence type="predicted"/>
<gene>
    <name evidence="2" type="ORF">BKA15_006010</name>
</gene>
<accession>A0A7Y9ID05</accession>
<dbReference type="AlphaFoldDB" id="A0A7Y9ID05"/>
<organism evidence="2 3">
    <name type="scientific">Microlunatus parietis</name>
    <dbReference type="NCBI Taxonomy" id="682979"/>
    <lineage>
        <taxon>Bacteria</taxon>
        <taxon>Bacillati</taxon>
        <taxon>Actinomycetota</taxon>
        <taxon>Actinomycetes</taxon>
        <taxon>Propionibacteriales</taxon>
        <taxon>Propionibacteriaceae</taxon>
        <taxon>Microlunatus</taxon>
    </lineage>
</organism>
<keyword evidence="3" id="KW-1185">Reference proteome</keyword>
<reference evidence="2 3" key="1">
    <citation type="submission" date="2020-07" db="EMBL/GenBank/DDBJ databases">
        <title>Sequencing the genomes of 1000 actinobacteria strains.</title>
        <authorList>
            <person name="Klenk H.-P."/>
        </authorList>
    </citation>
    <scope>NUCLEOTIDE SEQUENCE [LARGE SCALE GENOMIC DNA]</scope>
    <source>
        <strain evidence="2 3">DSM 22083</strain>
    </source>
</reference>
<protein>
    <submittedName>
        <fullName evidence="2">Uncharacterized protein</fullName>
    </submittedName>
</protein>
<dbReference type="RefSeq" id="WP_179757167.1">
    <property type="nucleotide sequence ID" value="NZ_JACCBU010000001.1"/>
</dbReference>
<dbReference type="Proteomes" id="UP000569914">
    <property type="component" value="Unassembled WGS sequence"/>
</dbReference>
<evidence type="ECO:0000313" key="2">
    <source>
        <dbReference type="EMBL" id="NYE74681.1"/>
    </source>
</evidence>
<dbReference type="EMBL" id="JACCBU010000001">
    <property type="protein sequence ID" value="NYE74681.1"/>
    <property type="molecule type" value="Genomic_DNA"/>
</dbReference>
<evidence type="ECO:0000313" key="3">
    <source>
        <dbReference type="Proteomes" id="UP000569914"/>
    </source>
</evidence>
<feature type="region of interest" description="Disordered" evidence="1">
    <location>
        <begin position="92"/>
        <end position="112"/>
    </location>
</feature>
<evidence type="ECO:0000256" key="1">
    <source>
        <dbReference type="SAM" id="MobiDB-lite"/>
    </source>
</evidence>
<comment type="caution">
    <text evidence="2">The sequence shown here is derived from an EMBL/GenBank/DDBJ whole genome shotgun (WGS) entry which is preliminary data.</text>
</comment>